<accession>A0A2P6PDD3</accession>
<evidence type="ECO:0000256" key="1">
    <source>
        <dbReference type="SAM" id="Phobius"/>
    </source>
</evidence>
<evidence type="ECO:0000313" key="3">
    <source>
        <dbReference type="Proteomes" id="UP000238479"/>
    </source>
</evidence>
<reference evidence="2 3" key="1">
    <citation type="journal article" date="2018" name="Nat. Genet.">
        <title>The Rosa genome provides new insights in the design of modern roses.</title>
        <authorList>
            <person name="Bendahmane M."/>
        </authorList>
    </citation>
    <scope>NUCLEOTIDE SEQUENCE [LARGE SCALE GENOMIC DNA]</scope>
    <source>
        <strain evidence="3">cv. Old Blush</strain>
    </source>
</reference>
<sequence>MICNSSVSMFTHLGIVVTVATGFGVKTTIALWVQRIQKESVGYLAPFSV</sequence>
<name>A0A2P6PDD3_ROSCH</name>
<keyword evidence="1" id="KW-1133">Transmembrane helix</keyword>
<dbReference type="Gramene" id="PRQ19942">
    <property type="protein sequence ID" value="PRQ19942"/>
    <property type="gene ID" value="RchiOBHm_Chr7g0222771"/>
</dbReference>
<proteinExistence type="predicted"/>
<dbReference type="AlphaFoldDB" id="A0A2P6PDD3"/>
<dbReference type="EMBL" id="PDCK01000045">
    <property type="protein sequence ID" value="PRQ19942.1"/>
    <property type="molecule type" value="Genomic_DNA"/>
</dbReference>
<keyword evidence="3" id="KW-1185">Reference proteome</keyword>
<feature type="transmembrane region" description="Helical" evidence="1">
    <location>
        <begin position="12"/>
        <end position="33"/>
    </location>
</feature>
<gene>
    <name evidence="2" type="ORF">RchiOBHm_Chr7g0222771</name>
</gene>
<comment type="caution">
    <text evidence="2">The sequence shown here is derived from an EMBL/GenBank/DDBJ whole genome shotgun (WGS) entry which is preliminary data.</text>
</comment>
<organism evidence="2 3">
    <name type="scientific">Rosa chinensis</name>
    <name type="common">China rose</name>
    <dbReference type="NCBI Taxonomy" id="74649"/>
    <lineage>
        <taxon>Eukaryota</taxon>
        <taxon>Viridiplantae</taxon>
        <taxon>Streptophyta</taxon>
        <taxon>Embryophyta</taxon>
        <taxon>Tracheophyta</taxon>
        <taxon>Spermatophyta</taxon>
        <taxon>Magnoliopsida</taxon>
        <taxon>eudicotyledons</taxon>
        <taxon>Gunneridae</taxon>
        <taxon>Pentapetalae</taxon>
        <taxon>rosids</taxon>
        <taxon>fabids</taxon>
        <taxon>Rosales</taxon>
        <taxon>Rosaceae</taxon>
        <taxon>Rosoideae</taxon>
        <taxon>Rosoideae incertae sedis</taxon>
        <taxon>Rosa</taxon>
    </lineage>
</organism>
<dbReference type="Proteomes" id="UP000238479">
    <property type="component" value="Chromosome 7"/>
</dbReference>
<evidence type="ECO:0000313" key="2">
    <source>
        <dbReference type="EMBL" id="PRQ19942.1"/>
    </source>
</evidence>
<protein>
    <submittedName>
        <fullName evidence="2">Uncharacterized protein</fullName>
    </submittedName>
</protein>
<keyword evidence="1" id="KW-0472">Membrane</keyword>
<keyword evidence="1" id="KW-0812">Transmembrane</keyword>